<dbReference type="STRING" id="1235788.C802_03863"/>
<dbReference type="Proteomes" id="UP000014200">
    <property type="component" value="Unassembled WGS sequence"/>
</dbReference>
<dbReference type="Proteomes" id="UP000310760">
    <property type="component" value="Unassembled WGS sequence"/>
</dbReference>
<organism evidence="1 3">
    <name type="scientific">Phocaeicola sartorii</name>
    <dbReference type="NCBI Taxonomy" id="671267"/>
    <lineage>
        <taxon>Bacteria</taxon>
        <taxon>Pseudomonadati</taxon>
        <taxon>Bacteroidota</taxon>
        <taxon>Bacteroidia</taxon>
        <taxon>Bacteroidales</taxon>
        <taxon>Bacteroidaceae</taxon>
        <taxon>Phocaeicola</taxon>
    </lineage>
</organism>
<dbReference type="PATRIC" id="fig|1235788.3.peg.3957"/>
<accession>R9I004</accession>
<dbReference type="OrthoDB" id="1098190at2"/>
<gene>
    <name evidence="1" type="ORF">C802_03863</name>
    <name evidence="2" type="ORF">E5339_02345</name>
</gene>
<dbReference type="GeneID" id="82151498"/>
<sequence>MLKEKAASNSDVLEQINAVYPIDSSMNPTDIAIYELDEGDGSISLLKTYQGLPSDDNFLNNMLEEANETFVELLEIQQTL</sequence>
<proteinExistence type="predicted"/>
<evidence type="ECO:0000313" key="3">
    <source>
        <dbReference type="Proteomes" id="UP000014200"/>
    </source>
</evidence>
<reference evidence="1 3" key="1">
    <citation type="submission" date="2013-04" db="EMBL/GenBank/DDBJ databases">
        <title>The Genome Sequence of Bacteroides massiliensis dnLKV3.</title>
        <authorList>
            <consortium name="The Broad Institute Genomics Platform"/>
            <consortium name="The Broad Institute Genome Sequencing Center for Infectious Disease"/>
            <person name="Earl A."/>
            <person name="Xavier R."/>
            <person name="Kuhn K."/>
            <person name="Stappenbeck T."/>
            <person name="Walker B."/>
            <person name="Young S."/>
            <person name="Zeng Q."/>
            <person name="Gargeya S."/>
            <person name="Fitzgerald M."/>
            <person name="Haas B."/>
            <person name="Abouelleil A."/>
            <person name="Allen A.W."/>
            <person name="Alvarado L."/>
            <person name="Arachchi H.M."/>
            <person name="Berlin A.M."/>
            <person name="Chapman S.B."/>
            <person name="Gainer-Dewar J."/>
            <person name="Goldberg J."/>
            <person name="Griggs A."/>
            <person name="Gujja S."/>
            <person name="Hansen M."/>
            <person name="Howarth C."/>
            <person name="Imamovic A."/>
            <person name="Ireland A."/>
            <person name="Larimer J."/>
            <person name="McCowan C."/>
            <person name="Murphy C."/>
            <person name="Pearson M."/>
            <person name="Poon T.W."/>
            <person name="Priest M."/>
            <person name="Roberts A."/>
            <person name="Saif S."/>
            <person name="Shea T."/>
            <person name="Sisk P."/>
            <person name="Sykes S."/>
            <person name="Wortman J."/>
            <person name="Nusbaum C."/>
            <person name="Birren B."/>
        </authorList>
    </citation>
    <scope>NUCLEOTIDE SEQUENCE [LARGE SCALE GENOMIC DNA]</scope>
    <source>
        <strain evidence="3">dnLKV3</strain>
        <strain evidence="1">DnLKV3</strain>
    </source>
</reference>
<dbReference type="HOGENOM" id="CLU_2582386_0_0_10"/>
<dbReference type="EMBL" id="ASSP01000023">
    <property type="protein sequence ID" value="EOS09411.1"/>
    <property type="molecule type" value="Genomic_DNA"/>
</dbReference>
<name>R9I004_9BACT</name>
<evidence type="ECO:0000313" key="1">
    <source>
        <dbReference type="EMBL" id="EOS09411.1"/>
    </source>
</evidence>
<dbReference type="EMBL" id="SRYJ01000004">
    <property type="protein sequence ID" value="TGY72700.1"/>
    <property type="molecule type" value="Genomic_DNA"/>
</dbReference>
<protein>
    <submittedName>
        <fullName evidence="1">Uncharacterized protein</fullName>
    </submittedName>
</protein>
<dbReference type="AlphaFoldDB" id="R9I004"/>
<keyword evidence="3" id="KW-1185">Reference proteome</keyword>
<comment type="caution">
    <text evidence="1">The sequence shown here is derived from an EMBL/GenBank/DDBJ whole genome shotgun (WGS) entry which is preliminary data.</text>
</comment>
<dbReference type="RefSeq" id="WP_016278127.1">
    <property type="nucleotide sequence ID" value="NZ_CAONYA010000015.1"/>
</dbReference>
<evidence type="ECO:0000313" key="4">
    <source>
        <dbReference type="Proteomes" id="UP000310760"/>
    </source>
</evidence>
<evidence type="ECO:0000313" key="2">
    <source>
        <dbReference type="EMBL" id="TGY72700.1"/>
    </source>
</evidence>
<reference evidence="2 4" key="2">
    <citation type="submission" date="2019-04" db="EMBL/GenBank/DDBJ databases">
        <title>Microbes associate with the intestines of laboratory mice.</title>
        <authorList>
            <person name="Navarre W."/>
            <person name="Wong E."/>
            <person name="Huang K."/>
            <person name="Tropini C."/>
            <person name="Ng K."/>
            <person name="Yu B."/>
        </authorList>
    </citation>
    <scope>NUCLEOTIDE SEQUENCE [LARGE SCALE GENOMIC DNA]</scope>
    <source>
        <strain evidence="2 4">NM22_B1</strain>
    </source>
</reference>